<evidence type="ECO:0000313" key="5">
    <source>
        <dbReference type="Proteomes" id="UP000054383"/>
    </source>
</evidence>
<dbReference type="AlphaFoldDB" id="A0A0U1LT70"/>
<dbReference type="PANTHER" id="PTHR35859">
    <property type="entry name" value="NONSELECTIVE CATION CHANNEL PROTEIN"/>
    <property type="match status" value="1"/>
</dbReference>
<dbReference type="InterPro" id="IPR056336">
    <property type="entry name" value="YVC1_C"/>
</dbReference>
<sequence length="638" mass="72075">MLDDDEPEIPEIDNEDSMEEVARKISRYVIAAIPDVPYTFDDMRSSAVGQKLRPLIKYLSDNVYNQNLIRALMVLKWHYDNLPDDEIGLNESRGYACEFVAWQFLTSLSHRETIQFLLQDLLDSRQHSISIGEAERGTSRFSTTAEESRISHERTPLLSASASSGHGLFDSNRSFSTGVTFDEDSIYGTHSEFDGINALEIAAIVHAKKFLSQKVVQNIIDDIWRGEIIFWDSLNVHAKKMPHILRKKNVDPYCRLRIPIYRKAFEAVFFISFLVIYYAVLAQRDPNSINALEILMYIWITAFAYDELSGITDAGMLFYQLDFWSLWNVGIIGVGIAFLVCRIVGLAKKSEYIIDLSFDILSLEALFLVPRICSLVSLNSYFGSLILVLKEMTKAFLKFMPVVIVLYLGFLTTFTMLARDRLTLGEMSWILVKVFFGSATLGLDVAQDISPVFGYGLMIIFVCMTNILLISSVISLMSLSLEGVMAHAREEYLCQWVSSSPSVSQSWLISKAFHICAREQQLSAVDVLSPADEALRRLRIVLLKITHAPFVMIILAYEARGRRSRQTFEIRPPPSPATLSSIWRESQPRRAFAGRVTIPRQPSPRSLGAGKKRDDGVNSVEDRSEDGGSAVGSWRWLG</sequence>
<dbReference type="PANTHER" id="PTHR35859:SF5">
    <property type="entry name" value="ION TRANSPORT DOMAIN-CONTAINING PROTEIN"/>
    <property type="match status" value="1"/>
</dbReference>
<keyword evidence="5" id="KW-1185">Reference proteome</keyword>
<evidence type="ECO:0000256" key="2">
    <source>
        <dbReference type="SAM" id="Phobius"/>
    </source>
</evidence>
<feature type="transmembrane region" description="Helical" evidence="2">
    <location>
        <begin position="452"/>
        <end position="479"/>
    </location>
</feature>
<feature type="transmembrane region" description="Helical" evidence="2">
    <location>
        <begin position="395"/>
        <end position="417"/>
    </location>
</feature>
<dbReference type="OrthoDB" id="310870at2759"/>
<proteinExistence type="predicted"/>
<feature type="region of interest" description="Disordered" evidence="1">
    <location>
        <begin position="593"/>
        <end position="638"/>
    </location>
</feature>
<dbReference type="OMA" id="GYACEFV"/>
<feature type="domain" description="Calcium channel YVC1-like C-terminal transmembrane" evidence="3">
    <location>
        <begin position="270"/>
        <end position="559"/>
    </location>
</feature>
<feature type="transmembrane region" description="Helical" evidence="2">
    <location>
        <begin position="365"/>
        <end position="389"/>
    </location>
</feature>
<dbReference type="InterPro" id="IPR052971">
    <property type="entry name" value="TRP_calcium_channel"/>
</dbReference>
<feature type="transmembrane region" description="Helical" evidence="2">
    <location>
        <begin position="429"/>
        <end position="446"/>
    </location>
</feature>
<reference evidence="4 5" key="1">
    <citation type="submission" date="2015-04" db="EMBL/GenBank/DDBJ databases">
        <authorList>
            <person name="Syromyatnikov M.Y."/>
            <person name="Popov V.N."/>
        </authorList>
    </citation>
    <scope>NUCLEOTIDE SEQUENCE [LARGE SCALE GENOMIC DNA]</scope>
    <source>
        <strain evidence="4">WF-38-12</strain>
    </source>
</reference>
<dbReference type="Proteomes" id="UP000054383">
    <property type="component" value="Unassembled WGS sequence"/>
</dbReference>
<evidence type="ECO:0000259" key="3">
    <source>
        <dbReference type="Pfam" id="PF23317"/>
    </source>
</evidence>
<dbReference type="Pfam" id="PF23317">
    <property type="entry name" value="YVC1_C"/>
    <property type="match status" value="1"/>
</dbReference>
<keyword evidence="2" id="KW-1133">Transmembrane helix</keyword>
<protein>
    <submittedName>
        <fullName evidence="4">UPF0182 protein</fullName>
    </submittedName>
</protein>
<evidence type="ECO:0000313" key="4">
    <source>
        <dbReference type="EMBL" id="CRG86599.1"/>
    </source>
</evidence>
<dbReference type="EMBL" id="CVMT01000002">
    <property type="protein sequence ID" value="CRG86599.1"/>
    <property type="molecule type" value="Genomic_DNA"/>
</dbReference>
<evidence type="ECO:0000256" key="1">
    <source>
        <dbReference type="SAM" id="MobiDB-lite"/>
    </source>
</evidence>
<keyword evidence="2" id="KW-0472">Membrane</keyword>
<keyword evidence="2" id="KW-0812">Transmembrane</keyword>
<dbReference type="STRING" id="28573.A0A0U1LT70"/>
<gene>
    <name evidence="4" type="ORF">PISL3812_03609</name>
</gene>
<feature type="transmembrane region" description="Helical" evidence="2">
    <location>
        <begin position="264"/>
        <end position="281"/>
    </location>
</feature>
<feature type="compositionally biased region" description="Basic and acidic residues" evidence="1">
    <location>
        <begin position="611"/>
        <end position="626"/>
    </location>
</feature>
<accession>A0A0U1LT70</accession>
<organism evidence="4 5">
    <name type="scientific">Talaromyces islandicus</name>
    <name type="common">Penicillium islandicum</name>
    <dbReference type="NCBI Taxonomy" id="28573"/>
    <lineage>
        <taxon>Eukaryota</taxon>
        <taxon>Fungi</taxon>
        <taxon>Dikarya</taxon>
        <taxon>Ascomycota</taxon>
        <taxon>Pezizomycotina</taxon>
        <taxon>Eurotiomycetes</taxon>
        <taxon>Eurotiomycetidae</taxon>
        <taxon>Eurotiales</taxon>
        <taxon>Trichocomaceae</taxon>
        <taxon>Talaromyces</taxon>
        <taxon>Talaromyces sect. Islandici</taxon>
    </lineage>
</organism>
<feature type="transmembrane region" description="Helical" evidence="2">
    <location>
        <begin position="325"/>
        <end position="344"/>
    </location>
</feature>
<name>A0A0U1LT70_TALIS</name>